<proteinExistence type="inferred from homology"/>
<dbReference type="EMBL" id="MLHQ01000001">
    <property type="protein sequence ID" value="OOF60222.1"/>
    <property type="molecule type" value="Genomic_DNA"/>
</dbReference>
<dbReference type="AlphaFoldDB" id="A0A1V3JTT8"/>
<comment type="subcellular location">
    <subcellularLocation>
        <location evidence="8">Cell inner membrane</location>
    </subcellularLocation>
    <subcellularLocation>
        <location evidence="1">Cell membrane</location>
        <topology evidence="1">Multi-pass membrane protein</topology>
    </subcellularLocation>
</comment>
<dbReference type="InterPro" id="IPR007227">
    <property type="entry name" value="Cell_shape_determining_MreD"/>
</dbReference>
<feature type="transmembrane region" description="Helical" evidence="9">
    <location>
        <begin position="100"/>
        <end position="123"/>
    </location>
</feature>
<evidence type="ECO:0000256" key="7">
    <source>
        <dbReference type="ARBA" id="ARBA00023136"/>
    </source>
</evidence>
<keyword evidence="4 9" id="KW-0812">Transmembrane</keyword>
<dbReference type="Proteomes" id="UP000188602">
    <property type="component" value="Unassembled WGS sequence"/>
</dbReference>
<comment type="caution">
    <text evidence="10">The sequence shown here is derived from an EMBL/GenBank/DDBJ whole genome shotgun (WGS) entry which is preliminary data.</text>
</comment>
<keyword evidence="11" id="KW-1185">Reference proteome</keyword>
<evidence type="ECO:0000313" key="10">
    <source>
        <dbReference type="EMBL" id="OOF60222.1"/>
    </source>
</evidence>
<evidence type="ECO:0000256" key="8">
    <source>
        <dbReference type="PIRNR" id="PIRNR018472"/>
    </source>
</evidence>
<organism evidence="10 11">
    <name type="scientific">Rodentibacter myodis</name>
    <dbReference type="NCBI Taxonomy" id="1907939"/>
    <lineage>
        <taxon>Bacteria</taxon>
        <taxon>Pseudomonadati</taxon>
        <taxon>Pseudomonadota</taxon>
        <taxon>Gammaproteobacteria</taxon>
        <taxon>Pasteurellales</taxon>
        <taxon>Pasteurellaceae</taxon>
        <taxon>Rodentibacter</taxon>
    </lineage>
</organism>
<keyword evidence="6 9" id="KW-1133">Transmembrane helix</keyword>
<gene>
    <name evidence="10" type="ORF">BKL49_00580</name>
</gene>
<reference evidence="10 11" key="1">
    <citation type="submission" date="2016-10" db="EMBL/GenBank/DDBJ databases">
        <title>Rodentibacter gen. nov. and new species.</title>
        <authorList>
            <person name="Christensen H."/>
        </authorList>
    </citation>
    <scope>NUCLEOTIDE SEQUENCE [LARGE SCALE GENOMIC DNA]</scope>
    <source>
        <strain evidence="10 11">Ac151</strain>
    </source>
</reference>
<feature type="transmembrane region" description="Helical" evidence="9">
    <location>
        <begin position="135"/>
        <end position="152"/>
    </location>
</feature>
<protein>
    <recommendedName>
        <fullName evidence="8">Rod shape-determining protein MreD</fullName>
    </recommendedName>
</protein>
<dbReference type="Pfam" id="PF04093">
    <property type="entry name" value="MreD"/>
    <property type="match status" value="1"/>
</dbReference>
<evidence type="ECO:0000256" key="4">
    <source>
        <dbReference type="ARBA" id="ARBA00022692"/>
    </source>
</evidence>
<dbReference type="OrthoDB" id="6647425at2"/>
<dbReference type="PIRSF" id="PIRSF018472">
    <property type="entry name" value="MreD_proteobac"/>
    <property type="match status" value="1"/>
</dbReference>
<sequence length="162" mass="18741">MQIRLILQWATIFLFFIAALVMELAPWPVGFQAFKPSWLILVLLYWTLAIPNKVNIGFAFLLGIIWGLVLGATLGVHALVLSVAFYFIAKNHLVLRNLSLWFQSLLVILFVFIIRFAIFLVELFLHSATFNWQEIFGAIASGILWPWVFLLMRKIRRRVGLH</sequence>
<dbReference type="PANTHER" id="PTHR37484:SF1">
    <property type="entry name" value="ROD SHAPE-DETERMINING PROTEIN MRED"/>
    <property type="match status" value="1"/>
</dbReference>
<feature type="transmembrane region" description="Helical" evidence="9">
    <location>
        <begin position="60"/>
        <end position="88"/>
    </location>
</feature>
<dbReference type="InterPro" id="IPR026034">
    <property type="entry name" value="MreD_proteobac"/>
</dbReference>
<evidence type="ECO:0000256" key="2">
    <source>
        <dbReference type="ARBA" id="ARBA00007776"/>
    </source>
</evidence>
<dbReference type="GO" id="GO:0005886">
    <property type="term" value="C:plasma membrane"/>
    <property type="evidence" value="ECO:0007669"/>
    <property type="project" value="UniProtKB-SubCell"/>
</dbReference>
<accession>A0A1V3JTT8</accession>
<evidence type="ECO:0000256" key="6">
    <source>
        <dbReference type="ARBA" id="ARBA00022989"/>
    </source>
</evidence>
<keyword evidence="5 8" id="KW-0133">Cell shape</keyword>
<evidence type="ECO:0000313" key="11">
    <source>
        <dbReference type="Proteomes" id="UP000188602"/>
    </source>
</evidence>
<evidence type="ECO:0000256" key="3">
    <source>
        <dbReference type="ARBA" id="ARBA00022475"/>
    </source>
</evidence>
<comment type="similarity">
    <text evidence="2 8">Belongs to the MreD family.</text>
</comment>
<evidence type="ECO:0000256" key="9">
    <source>
        <dbReference type="SAM" id="Phobius"/>
    </source>
</evidence>
<keyword evidence="7 8" id="KW-0472">Membrane</keyword>
<evidence type="ECO:0000256" key="5">
    <source>
        <dbReference type="ARBA" id="ARBA00022960"/>
    </source>
</evidence>
<dbReference type="NCBIfam" id="TIGR03426">
    <property type="entry name" value="shape_MreD"/>
    <property type="match status" value="1"/>
</dbReference>
<keyword evidence="3 8" id="KW-1003">Cell membrane</keyword>
<dbReference type="RefSeq" id="WP_077422708.1">
    <property type="nucleotide sequence ID" value="NZ_MLHQ01000001.1"/>
</dbReference>
<dbReference type="STRING" id="1907939.BKL49_00580"/>
<name>A0A1V3JTT8_9PAST</name>
<feature type="transmembrane region" description="Helical" evidence="9">
    <location>
        <begin position="6"/>
        <end position="25"/>
    </location>
</feature>
<comment type="function">
    <text evidence="8">Involved in formation of the rod shape of the cell. May also contribute to regulation of formation of penicillin-binding proteins.</text>
</comment>
<dbReference type="PANTHER" id="PTHR37484">
    <property type="entry name" value="ROD SHAPE-DETERMINING PROTEIN MRED"/>
    <property type="match status" value="1"/>
</dbReference>
<evidence type="ECO:0000256" key="1">
    <source>
        <dbReference type="ARBA" id="ARBA00004651"/>
    </source>
</evidence>
<keyword evidence="8" id="KW-0997">Cell inner membrane</keyword>
<dbReference type="GO" id="GO:0008360">
    <property type="term" value="P:regulation of cell shape"/>
    <property type="evidence" value="ECO:0007669"/>
    <property type="project" value="UniProtKB-UniRule"/>
</dbReference>